<comment type="subcellular location">
    <subcellularLocation>
        <location evidence="1 9">Cell inner membrane</location>
        <topology evidence="1 9">Multi-pass membrane protein</topology>
    </subcellularLocation>
</comment>
<sequence length="168" mass="18273">MKAVLETLGRVEEFLLASIMIVMTVLFSGSVLVRALSDDLFRQIAWVDEATRYLMVWMVFLGLGLALQRGRHIAMGSLLERLPQLPQSLVCKLIDVAGLGFSGFIAWFGTDIALLVLRSGQASPTLGVTTALLYAALPVGFALLAIRYLASLFGVYDRWAATTPADAH</sequence>
<dbReference type="EMBL" id="JAAAMG010000002">
    <property type="protein sequence ID" value="NDW03664.1"/>
    <property type="molecule type" value="Genomic_DNA"/>
</dbReference>
<dbReference type="InterPro" id="IPR055348">
    <property type="entry name" value="DctQ"/>
</dbReference>
<evidence type="ECO:0000313" key="12">
    <source>
        <dbReference type="Proteomes" id="UP000469011"/>
    </source>
</evidence>
<keyword evidence="5 9" id="KW-0812">Transmembrane</keyword>
<reference evidence="11 12" key="1">
    <citation type="submission" date="2020-01" db="EMBL/GenBank/DDBJ databases">
        <title>Jiella pacifica sp. nov.</title>
        <authorList>
            <person name="Xue Z."/>
            <person name="Zhu S."/>
            <person name="Chen J."/>
            <person name="Yang J."/>
        </authorList>
    </citation>
    <scope>NUCLEOTIDE SEQUENCE [LARGE SCALE GENOMIC DNA]</scope>
    <source>
        <strain evidence="11 12">40Bstr34</strain>
    </source>
</reference>
<evidence type="ECO:0000313" key="11">
    <source>
        <dbReference type="EMBL" id="NDW03664.1"/>
    </source>
</evidence>
<evidence type="ECO:0000256" key="9">
    <source>
        <dbReference type="RuleBase" id="RU369079"/>
    </source>
</evidence>
<evidence type="ECO:0000256" key="2">
    <source>
        <dbReference type="ARBA" id="ARBA00022448"/>
    </source>
</evidence>
<evidence type="ECO:0000256" key="7">
    <source>
        <dbReference type="ARBA" id="ARBA00023136"/>
    </source>
</evidence>
<proteinExistence type="inferred from homology"/>
<feature type="transmembrane region" description="Helical" evidence="9">
    <location>
        <begin position="89"/>
        <end position="108"/>
    </location>
</feature>
<dbReference type="AlphaFoldDB" id="A0A6N9SX98"/>
<keyword evidence="6 9" id="KW-1133">Transmembrane helix</keyword>
<feature type="domain" description="Tripartite ATP-independent periplasmic transporters DctQ component" evidence="10">
    <location>
        <begin position="23"/>
        <end position="154"/>
    </location>
</feature>
<evidence type="ECO:0000256" key="1">
    <source>
        <dbReference type="ARBA" id="ARBA00004429"/>
    </source>
</evidence>
<evidence type="ECO:0000256" key="5">
    <source>
        <dbReference type="ARBA" id="ARBA00022692"/>
    </source>
</evidence>
<keyword evidence="12" id="KW-1185">Reference proteome</keyword>
<dbReference type="GO" id="GO:0022857">
    <property type="term" value="F:transmembrane transporter activity"/>
    <property type="evidence" value="ECO:0007669"/>
    <property type="project" value="UniProtKB-UniRule"/>
</dbReference>
<protein>
    <recommendedName>
        <fullName evidence="9">TRAP transporter small permease protein</fullName>
    </recommendedName>
</protein>
<dbReference type="InterPro" id="IPR007387">
    <property type="entry name" value="TRAP_DctQ"/>
</dbReference>
<dbReference type="GO" id="GO:0015740">
    <property type="term" value="P:C4-dicarboxylate transport"/>
    <property type="evidence" value="ECO:0007669"/>
    <property type="project" value="TreeGrafter"/>
</dbReference>
<feature type="transmembrane region" description="Helical" evidence="9">
    <location>
        <begin position="128"/>
        <end position="150"/>
    </location>
</feature>
<name>A0A6N9SX98_9HYPH</name>
<comment type="function">
    <text evidence="9">Part of the tripartite ATP-independent periplasmic (TRAP) transport system.</text>
</comment>
<keyword evidence="7 9" id="KW-0472">Membrane</keyword>
<dbReference type="Proteomes" id="UP000469011">
    <property type="component" value="Unassembled WGS sequence"/>
</dbReference>
<dbReference type="PANTHER" id="PTHR35011">
    <property type="entry name" value="2,3-DIKETO-L-GULONATE TRAP TRANSPORTER SMALL PERMEASE PROTEIN YIAM"/>
    <property type="match status" value="1"/>
</dbReference>
<comment type="subunit">
    <text evidence="9">The complex comprises the extracytoplasmic solute receptor protein and the two transmembrane proteins.</text>
</comment>
<gene>
    <name evidence="11" type="ORF">GTK09_04420</name>
</gene>
<comment type="similarity">
    <text evidence="8 9">Belongs to the TRAP transporter small permease family.</text>
</comment>
<dbReference type="GO" id="GO:0005886">
    <property type="term" value="C:plasma membrane"/>
    <property type="evidence" value="ECO:0007669"/>
    <property type="project" value="UniProtKB-SubCell"/>
</dbReference>
<evidence type="ECO:0000256" key="3">
    <source>
        <dbReference type="ARBA" id="ARBA00022475"/>
    </source>
</evidence>
<dbReference type="RefSeq" id="WP_163461269.1">
    <property type="nucleotide sequence ID" value="NZ_JAAAMG010000002.1"/>
</dbReference>
<feature type="transmembrane region" description="Helical" evidence="9">
    <location>
        <begin position="14"/>
        <end position="35"/>
    </location>
</feature>
<comment type="caution">
    <text evidence="11">The sequence shown here is derived from an EMBL/GenBank/DDBJ whole genome shotgun (WGS) entry which is preliminary data.</text>
</comment>
<evidence type="ECO:0000256" key="4">
    <source>
        <dbReference type="ARBA" id="ARBA00022519"/>
    </source>
</evidence>
<evidence type="ECO:0000256" key="8">
    <source>
        <dbReference type="ARBA" id="ARBA00038436"/>
    </source>
</evidence>
<dbReference type="PANTHER" id="PTHR35011:SF2">
    <property type="entry name" value="2,3-DIKETO-L-GULONATE TRAP TRANSPORTER SMALL PERMEASE PROTEIN YIAM"/>
    <property type="match status" value="1"/>
</dbReference>
<evidence type="ECO:0000256" key="6">
    <source>
        <dbReference type="ARBA" id="ARBA00022989"/>
    </source>
</evidence>
<keyword evidence="2 9" id="KW-0813">Transport</keyword>
<keyword evidence="4 9" id="KW-0997">Cell inner membrane</keyword>
<evidence type="ECO:0000259" key="10">
    <source>
        <dbReference type="Pfam" id="PF04290"/>
    </source>
</evidence>
<keyword evidence="3" id="KW-1003">Cell membrane</keyword>
<accession>A0A6N9SX98</accession>
<dbReference type="Pfam" id="PF04290">
    <property type="entry name" value="DctQ"/>
    <property type="match status" value="1"/>
</dbReference>
<feature type="transmembrane region" description="Helical" evidence="9">
    <location>
        <begin position="50"/>
        <end position="68"/>
    </location>
</feature>
<organism evidence="11 12">
    <name type="scientific">Jiella pacifica</name>
    <dbReference type="NCBI Taxonomy" id="2696469"/>
    <lineage>
        <taxon>Bacteria</taxon>
        <taxon>Pseudomonadati</taxon>
        <taxon>Pseudomonadota</taxon>
        <taxon>Alphaproteobacteria</taxon>
        <taxon>Hyphomicrobiales</taxon>
        <taxon>Aurantimonadaceae</taxon>
        <taxon>Jiella</taxon>
    </lineage>
</organism>